<reference evidence="2 3" key="1">
    <citation type="submission" date="2016-10" db="EMBL/GenBank/DDBJ databases">
        <authorList>
            <person name="Varghese N."/>
            <person name="Submissions S."/>
        </authorList>
    </citation>
    <scope>NUCLEOTIDE SEQUENCE [LARGE SCALE GENOMIC DNA]</scope>
    <source>
        <strain evidence="2 3">CGMCC 1.6377</strain>
    </source>
</reference>
<dbReference type="RefSeq" id="WP_149783449.1">
    <property type="nucleotide sequence ID" value="NZ_BAAADP010000001.1"/>
</dbReference>
<protein>
    <submittedName>
        <fullName evidence="2">ATP-dependent helicase/nuclease subunit B</fullName>
    </submittedName>
</protein>
<keyword evidence="2" id="KW-0067">ATP-binding</keyword>
<dbReference type="EMBL" id="FOPZ01000003">
    <property type="protein sequence ID" value="SFH40015.1"/>
    <property type="molecule type" value="Genomic_DNA"/>
</dbReference>
<dbReference type="OrthoDB" id="291190at2157"/>
<keyword evidence="3" id="KW-1185">Reference proteome</keyword>
<dbReference type="SUPFAM" id="SSF52540">
    <property type="entry name" value="P-loop containing nucleoside triphosphate hydrolases"/>
    <property type="match status" value="1"/>
</dbReference>
<gene>
    <name evidence="2" type="ORF">SAMN04488066_1037</name>
</gene>
<evidence type="ECO:0000313" key="2">
    <source>
        <dbReference type="EMBL" id="SFH40015.1"/>
    </source>
</evidence>
<sequence length="412" mass="46071">MTSSNRLALSGTIETPDVPTVEIVSPTRREEARCAMAVVSELRNRDVPIRDIAVVVRDLDPYEEPLFRAAVQYGITPVFWTQLRVTRTRPYALIAAVCETLAEDSTDLETLIQPLELGWAPPEAGSETWPLSPRELYRSVERLPRDARTASEWSEIVEATDGVDTRLRQFAEWVSDAPNPEPESIASLLDDVVEAYAEHGLPETKAVDSPALLETELDARAVVRVRTLVQQLRLKFADRLEEGTVARSWGDVAELAGVIATQRPGRREHSNARALDVLEANDVWALDIPYVITLGLTDDQWPQPPQSLIPPEFREAVLRGDERAEVLAPQPVWAGGRDRDQFLDTLRSAGRCVILSRHTRTAEGDDVPPSPLLDHLDPERVTEEARRRLVGTERDLPPEVQGFVKETEEPDE</sequence>
<feature type="region of interest" description="Disordered" evidence="1">
    <location>
        <begin position="360"/>
        <end position="412"/>
    </location>
</feature>
<dbReference type="GO" id="GO:0004386">
    <property type="term" value="F:helicase activity"/>
    <property type="evidence" value="ECO:0007669"/>
    <property type="project" value="UniProtKB-KW"/>
</dbReference>
<keyword evidence="2" id="KW-0547">Nucleotide-binding</keyword>
<dbReference type="AlphaFoldDB" id="A0A1I2ZQW4"/>
<name>A0A1I2ZQW4_9EURY</name>
<evidence type="ECO:0000313" key="3">
    <source>
        <dbReference type="Proteomes" id="UP000323537"/>
    </source>
</evidence>
<accession>A0A1I2ZQW4</accession>
<organism evidence="2 3">
    <name type="scientific">Halorubrum aquaticum</name>
    <dbReference type="NCBI Taxonomy" id="387340"/>
    <lineage>
        <taxon>Archaea</taxon>
        <taxon>Methanobacteriati</taxon>
        <taxon>Methanobacteriota</taxon>
        <taxon>Stenosarchaea group</taxon>
        <taxon>Halobacteria</taxon>
        <taxon>Halobacteriales</taxon>
        <taxon>Haloferacaceae</taxon>
        <taxon>Halorubrum</taxon>
    </lineage>
</organism>
<proteinExistence type="predicted"/>
<dbReference type="Proteomes" id="UP000323537">
    <property type="component" value="Unassembled WGS sequence"/>
</dbReference>
<keyword evidence="2" id="KW-0378">Hydrolase</keyword>
<dbReference type="InterPro" id="IPR027417">
    <property type="entry name" value="P-loop_NTPase"/>
</dbReference>
<keyword evidence="2" id="KW-0347">Helicase</keyword>
<evidence type="ECO:0000256" key="1">
    <source>
        <dbReference type="SAM" id="MobiDB-lite"/>
    </source>
</evidence>
<feature type="compositionally biased region" description="Basic and acidic residues" evidence="1">
    <location>
        <begin position="374"/>
        <end position="397"/>
    </location>
</feature>